<dbReference type="InterPro" id="IPR011330">
    <property type="entry name" value="Glyco_hydro/deAcase_b/a-brl"/>
</dbReference>
<dbReference type="InterPro" id="IPR051398">
    <property type="entry name" value="Polysacch_Deacetylase"/>
</dbReference>
<dbReference type="GO" id="GO:0016810">
    <property type="term" value="F:hydrolase activity, acting on carbon-nitrogen (but not peptide) bonds"/>
    <property type="evidence" value="ECO:0007669"/>
    <property type="project" value="InterPro"/>
</dbReference>
<dbReference type="PROSITE" id="PS51677">
    <property type="entry name" value="NODB"/>
    <property type="match status" value="1"/>
</dbReference>
<dbReference type="SUPFAM" id="SSF53448">
    <property type="entry name" value="Nucleotide-diphospho-sugar transferases"/>
    <property type="match status" value="1"/>
</dbReference>
<dbReference type="Gene3D" id="3.40.50.150">
    <property type="entry name" value="Vaccinia Virus protein VP39"/>
    <property type="match status" value="1"/>
</dbReference>
<dbReference type="Pfam" id="PF05401">
    <property type="entry name" value="NodS"/>
    <property type="match status" value="1"/>
</dbReference>
<evidence type="ECO:0000256" key="5">
    <source>
        <dbReference type="ARBA" id="ARBA00032976"/>
    </source>
</evidence>
<evidence type="ECO:0000256" key="2">
    <source>
        <dbReference type="ARBA" id="ARBA00010973"/>
    </source>
</evidence>
<dbReference type="eggNOG" id="COG0726">
    <property type="taxonomic scope" value="Bacteria"/>
</dbReference>
<protein>
    <recommendedName>
        <fullName evidence="3">Chitooligosaccharide deacetylase</fullName>
    </recommendedName>
    <alternativeName>
        <fullName evidence="5">Nodulation protein B</fullName>
    </alternativeName>
</protein>
<comment type="caution">
    <text evidence="7">The sequence shown here is derived from an EMBL/GenBank/DDBJ whole genome shotgun (WGS) entry which is preliminary data.</text>
</comment>
<dbReference type="SUPFAM" id="SSF88713">
    <property type="entry name" value="Glycoside hydrolase/deacetylase"/>
    <property type="match status" value="1"/>
</dbReference>
<dbReference type="InterPro" id="IPR001173">
    <property type="entry name" value="Glyco_trans_2-like"/>
</dbReference>
<dbReference type="Pfam" id="PF00535">
    <property type="entry name" value="Glycos_transf_2"/>
    <property type="match status" value="1"/>
</dbReference>
<dbReference type="InterPro" id="IPR002509">
    <property type="entry name" value="NODB_dom"/>
</dbReference>
<dbReference type="Gene3D" id="3.20.20.370">
    <property type="entry name" value="Glycoside hydrolase/deacetylase"/>
    <property type="match status" value="1"/>
</dbReference>
<dbReference type="PATRIC" id="fig|13690.10.peg.4663"/>
<accession>A0A084EBF0</accession>
<dbReference type="InterPro" id="IPR029063">
    <property type="entry name" value="SAM-dependent_MTases_sf"/>
</dbReference>
<evidence type="ECO:0000313" key="8">
    <source>
        <dbReference type="Proteomes" id="UP000028534"/>
    </source>
</evidence>
<reference evidence="7 8" key="1">
    <citation type="submission" date="2014-03" db="EMBL/GenBank/DDBJ databases">
        <title>Genome sequence of Sphingobium yanoikuyae B1.</title>
        <authorList>
            <person name="Gan H.M."/>
            <person name="Gan H.Y."/>
            <person name="Savka M.A."/>
        </authorList>
    </citation>
    <scope>NUCLEOTIDE SEQUENCE [LARGE SCALE GENOMIC DNA]</scope>
    <source>
        <strain evidence="7 8">B1</strain>
    </source>
</reference>
<gene>
    <name evidence="7" type="ORF">CP98_04528</name>
</gene>
<comment type="similarity">
    <text evidence="2">Belongs to the polysaccharide deacetylase family.</text>
</comment>
<dbReference type="eggNOG" id="COG1215">
    <property type="taxonomic scope" value="Bacteria"/>
</dbReference>
<name>A0A084EBF0_SPHYA</name>
<organism evidence="7 8">
    <name type="scientific">Sphingobium yanoikuyae</name>
    <name type="common">Sphingomonas yanoikuyae</name>
    <dbReference type="NCBI Taxonomy" id="13690"/>
    <lineage>
        <taxon>Bacteria</taxon>
        <taxon>Pseudomonadati</taxon>
        <taxon>Pseudomonadota</taxon>
        <taxon>Alphaproteobacteria</taxon>
        <taxon>Sphingomonadales</taxon>
        <taxon>Sphingomonadaceae</taxon>
        <taxon>Sphingobium</taxon>
    </lineage>
</organism>
<dbReference type="eggNOG" id="COG0500">
    <property type="taxonomic scope" value="Bacteria"/>
</dbReference>
<dbReference type="CDD" id="cd02440">
    <property type="entry name" value="AdoMet_MTases"/>
    <property type="match status" value="1"/>
</dbReference>
<sequence>MTAISVIMPAHNAARTIERALQSLRVQTFEDWEVIVVDDGSSDQTTTIVDRWVASDHRVRLIRQVQTGAGSARNSGLDVALGEWIVFLDSDDILASDHLATMIAAAAQQPEADLFYCGWQRVTGDGPWRDVHPAAPLPDAMLATARACPFAIHAAFTRRKRIIEAGRFDSALRIAEDWDLWQRLARVGVNFVAVPHLIARVHVERGSLSSDSERHLLDGTKVIRRGHDGDVRLRQDVPHAAGAPTDDLAQAIWWFALWVAAAAIGRGDDPVALLAHVDIPPPSHLDSYALAHIIEDGLAIGAGPDAGPLHSRWAEFGVAVNALCAELAARSDAPDLGDRTSRCLEEYVARSVPVAEEARIGSIAVIVIDPAKPIEDRTLTGCDRLWMTLMIDGVVLQRSQHLCFGTLSVGRQWALLREQDSPALRRALLMLRLRAGPFALGLPAARSIKQFARLLRSSRKPYRHRHATLPHEDVVELLYPRMVQAANVDTDLATIIAMEQDMLQGKRGNGNEEEDAGAPWVEPDYTQEDYWEQIFAKVDPWSYRNSYETLKYDQTIELIGDQPIDHALEIACAEGEFTRRLAARTGHILATDIAPTAVARAAEACADLANCSFQRLDLLTEDPPGCYDLIVASEVLYYLDPDALSAFADKVARYLKPGGIFLTAHGNLLIDEPDRTGFGWPHHFGAKGIGDLFASHGDFAREVELWTPLYRIMRFRKALGETRAAPRLVIADAAPDLPERVSSQVRWRGGGEAQVADDWHDLSVLMYHRIAHDGPASLQQWRTTPEQFEAQLAYLRAEGWQGVSMARMRQALHDGVALPERSIMLTFDDATRDFLDHALPLLHRYGFPATLFVPTGYVGGAAEWDKTHGAPAPLLDWDRLRGLVHCDVTIGAHGITHRSLTALDAPSVARELAGARFRLELELGRPVDTLAYPYGAFDGAIRNAARDCGYHFGFTCHDGRVARGADPLALFRREVTGEMDLERFAELVAGR</sequence>
<evidence type="ECO:0000256" key="1">
    <source>
        <dbReference type="ARBA" id="ARBA00003236"/>
    </source>
</evidence>
<evidence type="ECO:0000256" key="4">
    <source>
        <dbReference type="ARBA" id="ARBA00022729"/>
    </source>
</evidence>
<proteinExistence type="inferred from homology"/>
<dbReference type="GO" id="GO:0008757">
    <property type="term" value="F:S-adenosylmethionine-dependent methyltransferase activity"/>
    <property type="evidence" value="ECO:0007669"/>
    <property type="project" value="InterPro"/>
</dbReference>
<dbReference type="Proteomes" id="UP000028534">
    <property type="component" value="Unassembled WGS sequence"/>
</dbReference>
<dbReference type="InterPro" id="IPR008715">
    <property type="entry name" value="SAM-MeTfrase_NodS-like"/>
</dbReference>
<feature type="domain" description="NodB homology" evidence="6">
    <location>
        <begin position="821"/>
        <end position="991"/>
    </location>
</feature>
<dbReference type="EMBL" id="JGVR01000042">
    <property type="protein sequence ID" value="KEZ15292.1"/>
    <property type="molecule type" value="Genomic_DNA"/>
</dbReference>
<dbReference type="SUPFAM" id="SSF53335">
    <property type="entry name" value="S-adenosyl-L-methionine-dependent methyltransferases"/>
    <property type="match status" value="1"/>
</dbReference>
<dbReference type="Pfam" id="PF01522">
    <property type="entry name" value="Polysacc_deac_1"/>
    <property type="match status" value="1"/>
</dbReference>
<dbReference type="AlphaFoldDB" id="A0A084EBF0"/>
<evidence type="ECO:0000313" key="7">
    <source>
        <dbReference type="EMBL" id="KEZ15292.1"/>
    </source>
</evidence>
<dbReference type="CDD" id="cd10918">
    <property type="entry name" value="CE4_NodB_like_5s_6s"/>
    <property type="match status" value="1"/>
</dbReference>
<evidence type="ECO:0000259" key="6">
    <source>
        <dbReference type="PROSITE" id="PS51677"/>
    </source>
</evidence>
<evidence type="ECO:0000256" key="3">
    <source>
        <dbReference type="ARBA" id="ARBA00020071"/>
    </source>
</evidence>
<keyword evidence="7" id="KW-0808">Transferase</keyword>
<dbReference type="InterPro" id="IPR029044">
    <property type="entry name" value="Nucleotide-diphossugar_trans"/>
</dbReference>
<dbReference type="GO" id="GO:0009312">
    <property type="term" value="P:oligosaccharide biosynthetic process"/>
    <property type="evidence" value="ECO:0007669"/>
    <property type="project" value="InterPro"/>
</dbReference>
<dbReference type="PANTHER" id="PTHR34216:SF7">
    <property type="entry name" value="POLY-BETA-1,6-N-ACETYL-D-GLUCOSAMINE N-DEACETYLASE"/>
    <property type="match status" value="1"/>
</dbReference>
<dbReference type="Gene3D" id="3.90.550.10">
    <property type="entry name" value="Spore Coat Polysaccharide Biosynthesis Protein SpsA, Chain A"/>
    <property type="match status" value="1"/>
</dbReference>
<dbReference type="PANTHER" id="PTHR34216">
    <property type="match status" value="1"/>
</dbReference>
<keyword evidence="4" id="KW-0732">Signal</keyword>
<comment type="function">
    <text evidence="1">Is involved in generating a small heat-stable compound (Nod), an acylated oligomer of N-acetylglucosamine, that stimulates mitosis in various plant protoplasts.</text>
</comment>